<sequence>MKRSKRKKGYVAFKLDLEKAFDNVNWEFLKLCLHDFGFPDITVKLIMHCVSSANYSLLWNGNKMPPFKPTHGLRQGDPLSPYLFILCMEKLSVAIHDAVLKGEWDLIHITNDGPRISHLLFADDVLLFAKAKSSQLQYITTLFDSFSRASGLKINISKSRAYYSSGTPNGKINSLTAISGIQSTTSFGKYLGFPMLQGRPRRSDFNFMVEKMQNRLASWKNRLLNRTGRLTLATSVLSSIPSYYMQINWLPQNICDSIDQTVRNFIWKGSNNKGIHLVNWKTVTTPKSIGGLGVRSARDANVCLLGKLVWDMVQSTNKLWVNLLANKYSSGPAMLEDSVKSSISPSWFSIIRAKDILKPGYTWRAGAGTSSFWFSNWSSHGYLGSLVPIIDIHDIHLTVKEVFTSVGQHTDALYTNLPQGIADMINNSNMRFNANIVDALIWNHNKNGVYTTKSGYSWLCSLSESSGNGTSWSWIWHLKVPEKYKLLIWLACHNAAPTLSLLHHRNMTPTAICSRCGEEDESFLHCVRDCKHSAAIWHRMGFISDAFFSTNCVQHWIKNQSSGPRSTTFLTGLWWSWRHRNMMCISNETWPLTRISYRINDSVNIIETCFKRNNIIPPDRMVKWNQNNNNCSILNVDGSCLGTPIRAGFGGIIRNNGGAYLAGFSGFIPDSTDVLLAELTALRQGLLMAVSMGIEELACYSDSLLSINLITGRVSSLHVYAVIIQDIKDLLYVHNFSVHHCLREGNQCADYLAKLGASSNEECLFHATPPHELLDLIRFDAIGTLFPRQ</sequence>
<dbReference type="EMBL" id="PSQE01000006">
    <property type="protein sequence ID" value="RHN52452.1"/>
    <property type="molecule type" value="Genomic_DNA"/>
</dbReference>
<feature type="domain" description="RNase H type-1" evidence="2">
    <location>
        <begin position="628"/>
        <end position="758"/>
    </location>
</feature>
<name>A0A396HGI3_MEDTR</name>
<dbReference type="GO" id="GO:0003964">
    <property type="term" value="F:RNA-directed DNA polymerase activity"/>
    <property type="evidence" value="ECO:0007669"/>
    <property type="project" value="UniProtKB-KW"/>
</dbReference>
<dbReference type="InterPro" id="IPR012337">
    <property type="entry name" value="RNaseH-like_sf"/>
</dbReference>
<dbReference type="EC" id="2.7.7.49" evidence="3"/>
<gene>
    <name evidence="3" type="ORF">MtrunA17_Chr6g0480701</name>
</gene>
<dbReference type="InterPro" id="IPR002156">
    <property type="entry name" value="RNaseH_domain"/>
</dbReference>
<dbReference type="CDD" id="cd01650">
    <property type="entry name" value="RT_nLTR_like"/>
    <property type="match status" value="1"/>
</dbReference>
<dbReference type="InterPro" id="IPR036397">
    <property type="entry name" value="RNaseH_sf"/>
</dbReference>
<dbReference type="Gene3D" id="3.30.420.10">
    <property type="entry name" value="Ribonuclease H-like superfamily/Ribonuclease H"/>
    <property type="match status" value="1"/>
</dbReference>
<dbReference type="Pfam" id="PF00078">
    <property type="entry name" value="RVT_1"/>
    <property type="match status" value="1"/>
</dbReference>
<accession>A0A396HGI3</accession>
<dbReference type="GO" id="GO:0003676">
    <property type="term" value="F:nucleic acid binding"/>
    <property type="evidence" value="ECO:0007669"/>
    <property type="project" value="InterPro"/>
</dbReference>
<dbReference type="GO" id="GO:0004523">
    <property type="term" value="F:RNA-DNA hybrid ribonuclease activity"/>
    <property type="evidence" value="ECO:0007669"/>
    <property type="project" value="InterPro"/>
</dbReference>
<dbReference type="InterPro" id="IPR043502">
    <property type="entry name" value="DNA/RNA_pol_sf"/>
</dbReference>
<evidence type="ECO:0000313" key="4">
    <source>
        <dbReference type="Proteomes" id="UP000265566"/>
    </source>
</evidence>
<dbReference type="PANTHER" id="PTHR33116:SF70">
    <property type="entry name" value="NON-LTR RETROELEMENT REVERSE TRANSCRIPTASE-LIKE PROTEIN"/>
    <property type="match status" value="1"/>
</dbReference>
<dbReference type="SUPFAM" id="SSF56672">
    <property type="entry name" value="DNA/RNA polymerases"/>
    <property type="match status" value="1"/>
</dbReference>
<evidence type="ECO:0000259" key="1">
    <source>
        <dbReference type="PROSITE" id="PS50878"/>
    </source>
</evidence>
<dbReference type="InterPro" id="IPR026960">
    <property type="entry name" value="RVT-Znf"/>
</dbReference>
<protein>
    <submittedName>
        <fullName evidence="3">Putative RNA-directed DNA polymerase</fullName>
        <ecNumber evidence="3">2.7.7.49</ecNumber>
    </submittedName>
</protein>
<dbReference type="Proteomes" id="UP000265566">
    <property type="component" value="Chromosome 6"/>
</dbReference>
<dbReference type="Gramene" id="rna37133">
    <property type="protein sequence ID" value="RHN52452.1"/>
    <property type="gene ID" value="gene37133"/>
</dbReference>
<evidence type="ECO:0000259" key="2">
    <source>
        <dbReference type="PROSITE" id="PS50879"/>
    </source>
</evidence>
<dbReference type="InterPro" id="IPR000477">
    <property type="entry name" value="RT_dom"/>
</dbReference>
<reference evidence="4" key="1">
    <citation type="journal article" date="2018" name="Nat. Plants">
        <title>Whole-genome landscape of Medicago truncatula symbiotic genes.</title>
        <authorList>
            <person name="Pecrix Y."/>
            <person name="Staton S.E."/>
            <person name="Sallet E."/>
            <person name="Lelandais-Briere C."/>
            <person name="Moreau S."/>
            <person name="Carrere S."/>
            <person name="Blein T."/>
            <person name="Jardinaud M.F."/>
            <person name="Latrasse D."/>
            <person name="Zouine M."/>
            <person name="Zahm M."/>
            <person name="Kreplak J."/>
            <person name="Mayjonade B."/>
            <person name="Satge C."/>
            <person name="Perez M."/>
            <person name="Cauet S."/>
            <person name="Marande W."/>
            <person name="Chantry-Darmon C."/>
            <person name="Lopez-Roques C."/>
            <person name="Bouchez O."/>
            <person name="Berard A."/>
            <person name="Debelle F."/>
            <person name="Munos S."/>
            <person name="Bendahmane A."/>
            <person name="Berges H."/>
            <person name="Niebel A."/>
            <person name="Buitink J."/>
            <person name="Frugier F."/>
            <person name="Benhamed M."/>
            <person name="Crespi M."/>
            <person name="Gouzy J."/>
            <person name="Gamas P."/>
        </authorList>
    </citation>
    <scope>NUCLEOTIDE SEQUENCE [LARGE SCALE GENOMIC DNA]</scope>
    <source>
        <strain evidence="4">cv. Jemalong A17</strain>
    </source>
</reference>
<dbReference type="InterPro" id="IPR044730">
    <property type="entry name" value="RNase_H-like_dom_plant"/>
</dbReference>
<feature type="domain" description="Reverse transcriptase" evidence="1">
    <location>
        <begin position="1"/>
        <end position="195"/>
    </location>
</feature>
<dbReference type="PROSITE" id="PS50878">
    <property type="entry name" value="RT_POL"/>
    <property type="match status" value="1"/>
</dbReference>
<dbReference type="PROSITE" id="PS50879">
    <property type="entry name" value="RNASE_H_1"/>
    <property type="match status" value="1"/>
</dbReference>
<organism evidence="3 4">
    <name type="scientific">Medicago truncatula</name>
    <name type="common">Barrel medic</name>
    <name type="synonym">Medicago tribuloides</name>
    <dbReference type="NCBI Taxonomy" id="3880"/>
    <lineage>
        <taxon>Eukaryota</taxon>
        <taxon>Viridiplantae</taxon>
        <taxon>Streptophyta</taxon>
        <taxon>Embryophyta</taxon>
        <taxon>Tracheophyta</taxon>
        <taxon>Spermatophyta</taxon>
        <taxon>Magnoliopsida</taxon>
        <taxon>eudicotyledons</taxon>
        <taxon>Gunneridae</taxon>
        <taxon>Pentapetalae</taxon>
        <taxon>rosids</taxon>
        <taxon>fabids</taxon>
        <taxon>Fabales</taxon>
        <taxon>Fabaceae</taxon>
        <taxon>Papilionoideae</taxon>
        <taxon>50 kb inversion clade</taxon>
        <taxon>NPAAA clade</taxon>
        <taxon>Hologalegina</taxon>
        <taxon>IRL clade</taxon>
        <taxon>Trifolieae</taxon>
        <taxon>Medicago</taxon>
    </lineage>
</organism>
<dbReference type="SUPFAM" id="SSF53098">
    <property type="entry name" value="Ribonuclease H-like"/>
    <property type="match status" value="1"/>
</dbReference>
<dbReference type="AlphaFoldDB" id="A0A396HGI3"/>
<evidence type="ECO:0000313" key="3">
    <source>
        <dbReference type="EMBL" id="RHN52452.1"/>
    </source>
</evidence>
<keyword evidence="3" id="KW-0808">Transferase</keyword>
<comment type="caution">
    <text evidence="3">The sequence shown here is derived from an EMBL/GenBank/DDBJ whole genome shotgun (WGS) entry which is preliminary data.</text>
</comment>
<dbReference type="Pfam" id="PF13966">
    <property type="entry name" value="zf-RVT"/>
    <property type="match status" value="1"/>
</dbReference>
<dbReference type="Pfam" id="PF13456">
    <property type="entry name" value="RVT_3"/>
    <property type="match status" value="1"/>
</dbReference>
<keyword evidence="3" id="KW-0695">RNA-directed DNA polymerase</keyword>
<dbReference type="CDD" id="cd06222">
    <property type="entry name" value="RNase_H_like"/>
    <property type="match status" value="1"/>
</dbReference>
<proteinExistence type="predicted"/>
<dbReference type="PANTHER" id="PTHR33116">
    <property type="entry name" value="REVERSE TRANSCRIPTASE ZINC-BINDING DOMAIN-CONTAINING PROTEIN-RELATED-RELATED"/>
    <property type="match status" value="1"/>
</dbReference>
<keyword evidence="3" id="KW-0548">Nucleotidyltransferase</keyword>